<evidence type="ECO:0000259" key="2">
    <source>
        <dbReference type="Pfam" id="PF08240"/>
    </source>
</evidence>
<name>A0A317FNI9_9PROT</name>
<sequence length="317" mass="33542">MDTLAVVLEAPETLALSRLDLVAPGDEDVVVDVEFSGISTGTERLLFTGRMPPFPGMGYPLVPGYESVGRVVGAGAAASRRVGEHVFVPGARCFAPRDGQPVRGLFGGAARRLVVPSAKTVPVAESLGADAVLLALAATAQHAIAPGAVPPDLVIGHGVLGRLIARIVVAMGAPAPTVWELNPARSDGARGYQVVSPDDDPRRDYRCICDVSGDSGILDTLVQRLAPGGEIVLAGFYSAPLSFSFPPAFMREARIRIAAEWREPDLITVQALIADGRLPLDGLVTHRRDFASAPDAYRTAFEDPGCLKMVLDWRDCQ</sequence>
<dbReference type="SUPFAM" id="SSF50129">
    <property type="entry name" value="GroES-like"/>
    <property type="match status" value="1"/>
</dbReference>
<dbReference type="InterPro" id="IPR013154">
    <property type="entry name" value="ADH-like_N"/>
</dbReference>
<proteinExistence type="predicted"/>
<evidence type="ECO:0000313" key="3">
    <source>
        <dbReference type="EMBL" id="PWS39038.1"/>
    </source>
</evidence>
<dbReference type="CDD" id="cd08255">
    <property type="entry name" value="2-desacetyl-2-hydroxyethyl_bacteriochlorophyllide_like"/>
    <property type="match status" value="1"/>
</dbReference>
<dbReference type="Proteomes" id="UP000245765">
    <property type="component" value="Unassembled WGS sequence"/>
</dbReference>
<dbReference type="NCBIfam" id="TIGR01202">
    <property type="entry name" value="bchC"/>
    <property type="match status" value="1"/>
</dbReference>
<gene>
    <name evidence="3" type="primary">bchC</name>
    <name evidence="3" type="ORF">DFH01_07275</name>
</gene>
<accession>A0A317FNI9</accession>
<comment type="caution">
    <text evidence="3">The sequence shown here is derived from an EMBL/GenBank/DDBJ whole genome shotgun (WGS) entry which is preliminary data.</text>
</comment>
<dbReference type="Gene3D" id="3.90.180.10">
    <property type="entry name" value="Medium-chain alcohol dehydrogenases, catalytic domain"/>
    <property type="match status" value="1"/>
</dbReference>
<dbReference type="InterPro" id="IPR005903">
    <property type="entry name" value="BchC"/>
</dbReference>
<evidence type="ECO:0000313" key="4">
    <source>
        <dbReference type="Proteomes" id="UP000245765"/>
    </source>
</evidence>
<dbReference type="InterPro" id="IPR011032">
    <property type="entry name" value="GroES-like_sf"/>
</dbReference>
<dbReference type="SUPFAM" id="SSF51735">
    <property type="entry name" value="NAD(P)-binding Rossmann-fold domains"/>
    <property type="match status" value="1"/>
</dbReference>
<reference evidence="4" key="1">
    <citation type="submission" date="2018-05" db="EMBL/GenBank/DDBJ databases">
        <authorList>
            <person name="Du Z."/>
            <person name="Wang X."/>
        </authorList>
    </citation>
    <scope>NUCLEOTIDE SEQUENCE [LARGE SCALE GENOMIC DNA]</scope>
    <source>
        <strain evidence="4">CQN31</strain>
    </source>
</reference>
<dbReference type="InterPro" id="IPR036291">
    <property type="entry name" value="NAD(P)-bd_dom_sf"/>
</dbReference>
<dbReference type="GO" id="GO:0036354">
    <property type="term" value="F:bacteriochlorophyllide-a dehydrogenase activity"/>
    <property type="evidence" value="ECO:0007669"/>
    <property type="project" value="InterPro"/>
</dbReference>
<feature type="domain" description="Alcohol dehydrogenase-like N-terminal" evidence="2">
    <location>
        <begin position="25"/>
        <end position="123"/>
    </location>
</feature>
<dbReference type="AlphaFoldDB" id="A0A317FNI9"/>
<dbReference type="PANTHER" id="PTHR43189:SF1">
    <property type="entry name" value="ZINC-TYPE ALCOHOL DEHYDROGENASE-LIKE PROTEIN C1198.01"/>
    <property type="match status" value="1"/>
</dbReference>
<dbReference type="OrthoDB" id="9806940at2"/>
<dbReference type="RefSeq" id="WP_109869659.1">
    <property type="nucleotide sequence ID" value="NZ_QGNA01000001.1"/>
</dbReference>
<organism evidence="3 4">
    <name type="scientific">Falsiroseomonas bella</name>
    <dbReference type="NCBI Taxonomy" id="2184016"/>
    <lineage>
        <taxon>Bacteria</taxon>
        <taxon>Pseudomonadati</taxon>
        <taxon>Pseudomonadota</taxon>
        <taxon>Alphaproteobacteria</taxon>
        <taxon>Acetobacterales</taxon>
        <taxon>Roseomonadaceae</taxon>
        <taxon>Falsiroseomonas</taxon>
    </lineage>
</organism>
<keyword evidence="1" id="KW-0560">Oxidoreductase</keyword>
<keyword evidence="4" id="KW-1185">Reference proteome</keyword>
<dbReference type="PANTHER" id="PTHR43189">
    <property type="entry name" value="ZINC-TYPE ALCOHOL DEHYDROGENASE-LIKE PROTEIN C1198.01-RELATED"/>
    <property type="match status" value="1"/>
</dbReference>
<dbReference type="Pfam" id="PF08240">
    <property type="entry name" value="ADH_N"/>
    <property type="match status" value="1"/>
</dbReference>
<dbReference type="EMBL" id="QGNA01000001">
    <property type="protein sequence ID" value="PWS39038.1"/>
    <property type="molecule type" value="Genomic_DNA"/>
</dbReference>
<protein>
    <submittedName>
        <fullName evidence="3">Chlorophyll synthesis pathway protein BchC</fullName>
    </submittedName>
</protein>
<dbReference type="Gene3D" id="3.40.50.720">
    <property type="entry name" value="NAD(P)-binding Rossmann-like Domain"/>
    <property type="match status" value="1"/>
</dbReference>
<evidence type="ECO:0000256" key="1">
    <source>
        <dbReference type="ARBA" id="ARBA00023002"/>
    </source>
</evidence>